<gene>
    <name evidence="2" type="ORF">SAMN06295920_104174</name>
</gene>
<name>A0A1T5CMW5_9SPHN</name>
<evidence type="ECO:0000256" key="1">
    <source>
        <dbReference type="SAM" id="SignalP"/>
    </source>
</evidence>
<dbReference type="STRING" id="439228.SAMN06295920_104174"/>
<protein>
    <recommendedName>
        <fullName evidence="4">DUF1318 domain-containing protein</fullName>
    </recommendedName>
</protein>
<evidence type="ECO:0000313" key="3">
    <source>
        <dbReference type="Proteomes" id="UP000189818"/>
    </source>
</evidence>
<feature type="signal peptide" evidence="1">
    <location>
        <begin position="1"/>
        <end position="23"/>
    </location>
</feature>
<proteinExistence type="predicted"/>
<keyword evidence="1" id="KW-0732">Signal</keyword>
<feature type="chain" id="PRO_5012752667" description="DUF1318 domain-containing protein" evidence="1">
    <location>
        <begin position="24"/>
        <end position="124"/>
    </location>
</feature>
<evidence type="ECO:0000313" key="2">
    <source>
        <dbReference type="EMBL" id="SKB60754.1"/>
    </source>
</evidence>
<dbReference type="InterPro" id="IPR008309">
    <property type="entry name" value="YdbL"/>
</dbReference>
<dbReference type="Pfam" id="PF07027">
    <property type="entry name" value="DUF1318"/>
    <property type="match status" value="1"/>
</dbReference>
<keyword evidence="3" id="KW-1185">Reference proteome</keyword>
<reference evidence="3" key="1">
    <citation type="submission" date="2017-02" db="EMBL/GenBank/DDBJ databases">
        <authorList>
            <person name="Varghese N."/>
            <person name="Submissions S."/>
        </authorList>
    </citation>
    <scope>NUCLEOTIDE SEQUENCE [LARGE SCALE GENOMIC DNA]</scope>
    <source>
        <strain evidence="3">UM2</strain>
    </source>
</reference>
<organism evidence="2 3">
    <name type="scientific">Rhizorhabdus histidinilytica</name>
    <dbReference type="NCBI Taxonomy" id="439228"/>
    <lineage>
        <taxon>Bacteria</taxon>
        <taxon>Pseudomonadati</taxon>
        <taxon>Pseudomonadota</taxon>
        <taxon>Alphaproteobacteria</taxon>
        <taxon>Sphingomonadales</taxon>
        <taxon>Sphingomonadaceae</taxon>
        <taxon>Rhizorhabdus</taxon>
    </lineage>
</organism>
<dbReference type="AlphaFoldDB" id="A0A1T5CMW5"/>
<sequence>MMNLFKTSLIAAAALAVAAPALAADPVVEQALSAGKVGEQWDGYLGFVSPPSGDLKAAVDAINIKRRAGYTQVAAARNVTVDQFAQTTACQTLRAVKPGQAYKLKDGGWQTRKGSESITPDYCG</sequence>
<dbReference type="Proteomes" id="UP000189818">
    <property type="component" value="Unassembled WGS sequence"/>
</dbReference>
<dbReference type="OrthoDB" id="7474881at2"/>
<dbReference type="RefSeq" id="WP_079648081.1">
    <property type="nucleotide sequence ID" value="NZ_FUYM01000004.1"/>
</dbReference>
<dbReference type="EMBL" id="FUYM01000004">
    <property type="protein sequence ID" value="SKB60754.1"/>
    <property type="molecule type" value="Genomic_DNA"/>
</dbReference>
<accession>A0A1T5CMW5</accession>
<evidence type="ECO:0008006" key="4">
    <source>
        <dbReference type="Google" id="ProtNLM"/>
    </source>
</evidence>